<feature type="domain" description="DhaL" evidence="11">
    <location>
        <begin position="400"/>
        <end position="611"/>
    </location>
</feature>
<evidence type="ECO:0000256" key="4">
    <source>
        <dbReference type="ARBA" id="ARBA00022679"/>
    </source>
</evidence>
<evidence type="ECO:0000256" key="2">
    <source>
        <dbReference type="ARBA" id="ARBA00004778"/>
    </source>
</evidence>
<evidence type="ECO:0000256" key="7">
    <source>
        <dbReference type="ARBA" id="ARBA00022798"/>
    </source>
</evidence>
<dbReference type="FunFam" id="3.40.50.10440:FF:000001">
    <property type="entry name" value="Dihydroxyacetone kinase, DhaK subunit"/>
    <property type="match status" value="1"/>
</dbReference>
<dbReference type="SMART" id="SM01120">
    <property type="entry name" value="Dak2"/>
    <property type="match status" value="1"/>
</dbReference>
<comment type="similarity">
    <text evidence="3">Belongs to the dihydroxyacetone kinase (DAK) family.</text>
</comment>
<feature type="domain" description="DhaK" evidence="12">
    <location>
        <begin position="9"/>
        <end position="355"/>
    </location>
</feature>
<comment type="catalytic activity">
    <reaction evidence="10">
        <text>dihydroxyacetone + ATP = dihydroxyacetone phosphate + ADP + H(+)</text>
        <dbReference type="Rhea" id="RHEA:15773"/>
        <dbReference type="ChEBI" id="CHEBI:15378"/>
        <dbReference type="ChEBI" id="CHEBI:16016"/>
        <dbReference type="ChEBI" id="CHEBI:30616"/>
        <dbReference type="ChEBI" id="CHEBI:57642"/>
        <dbReference type="ChEBI" id="CHEBI:456216"/>
        <dbReference type="EC" id="2.7.1.29"/>
    </reaction>
</comment>
<dbReference type="PROSITE" id="PS51481">
    <property type="entry name" value="DHAK"/>
    <property type="match status" value="1"/>
</dbReference>
<keyword evidence="6" id="KW-0418">Kinase</keyword>
<dbReference type="InterPro" id="IPR050861">
    <property type="entry name" value="Dihydroxyacetone_Kinase"/>
</dbReference>
<dbReference type="OMA" id="GISQLEM"/>
<dbReference type="Gene3D" id="3.30.1180.20">
    <property type="entry name" value="Dihydroxyacetone kinase, domain 2"/>
    <property type="match status" value="1"/>
</dbReference>
<dbReference type="UniPathway" id="UPA00617">
    <property type="reaction ID" value="UER00669"/>
</dbReference>
<proteinExistence type="inferred from homology"/>
<gene>
    <name evidence="13" type="ORF">HYPSUDRAFT_44419</name>
</gene>
<dbReference type="Pfam" id="PF02733">
    <property type="entry name" value="Dak1"/>
    <property type="match status" value="1"/>
</dbReference>
<evidence type="ECO:0000256" key="3">
    <source>
        <dbReference type="ARBA" id="ARBA00008757"/>
    </source>
</evidence>
<evidence type="ECO:0000313" key="13">
    <source>
        <dbReference type="EMBL" id="KJA19175.1"/>
    </source>
</evidence>
<dbReference type="Proteomes" id="UP000054270">
    <property type="component" value="Unassembled WGS sequence"/>
</dbReference>
<reference evidence="14" key="1">
    <citation type="submission" date="2014-04" db="EMBL/GenBank/DDBJ databases">
        <title>Evolutionary Origins and Diversification of the Mycorrhizal Mutualists.</title>
        <authorList>
            <consortium name="DOE Joint Genome Institute"/>
            <consortium name="Mycorrhizal Genomics Consortium"/>
            <person name="Kohler A."/>
            <person name="Kuo A."/>
            <person name="Nagy L.G."/>
            <person name="Floudas D."/>
            <person name="Copeland A."/>
            <person name="Barry K.W."/>
            <person name="Cichocki N."/>
            <person name="Veneault-Fourrey C."/>
            <person name="LaButti K."/>
            <person name="Lindquist E.A."/>
            <person name="Lipzen A."/>
            <person name="Lundell T."/>
            <person name="Morin E."/>
            <person name="Murat C."/>
            <person name="Riley R."/>
            <person name="Ohm R."/>
            <person name="Sun H."/>
            <person name="Tunlid A."/>
            <person name="Henrissat B."/>
            <person name="Grigoriev I.V."/>
            <person name="Hibbett D.S."/>
            <person name="Martin F."/>
        </authorList>
    </citation>
    <scope>NUCLEOTIDE SEQUENCE [LARGE SCALE GENOMIC DNA]</scope>
    <source>
        <strain evidence="14">FD-334 SS-4</strain>
    </source>
</reference>
<dbReference type="Pfam" id="PF02734">
    <property type="entry name" value="Dak2"/>
    <property type="match status" value="1"/>
</dbReference>
<dbReference type="InterPro" id="IPR004006">
    <property type="entry name" value="DhaK_dom"/>
</dbReference>
<dbReference type="GO" id="GO:0005524">
    <property type="term" value="F:ATP binding"/>
    <property type="evidence" value="ECO:0007669"/>
    <property type="project" value="UniProtKB-KW"/>
</dbReference>
<dbReference type="EMBL" id="KN817580">
    <property type="protein sequence ID" value="KJA19175.1"/>
    <property type="molecule type" value="Genomic_DNA"/>
</dbReference>
<evidence type="ECO:0000256" key="8">
    <source>
        <dbReference type="ARBA" id="ARBA00022840"/>
    </source>
</evidence>
<dbReference type="AlphaFoldDB" id="A0A0D2PGF9"/>
<dbReference type="FunFam" id="3.30.1180.20:FF:000001">
    <property type="entry name" value="Dihydroxyacetone kinase 1"/>
    <property type="match status" value="1"/>
</dbReference>
<dbReference type="GO" id="GO:0005829">
    <property type="term" value="C:cytosol"/>
    <property type="evidence" value="ECO:0007669"/>
    <property type="project" value="TreeGrafter"/>
</dbReference>
<protein>
    <recommendedName>
        <fullName evidence="15">Dihydroxyacetone kinase</fullName>
    </recommendedName>
</protein>
<dbReference type="PANTHER" id="PTHR28629:SF14">
    <property type="entry name" value="DIHYDROXYACETONE KINASE 1"/>
    <property type="match status" value="1"/>
</dbReference>
<name>A0A0D2PGF9_HYPSF</name>
<dbReference type="STRING" id="945553.A0A0D2PGF9"/>
<dbReference type="GO" id="GO:0004371">
    <property type="term" value="F:glycerone kinase activity"/>
    <property type="evidence" value="ECO:0007669"/>
    <property type="project" value="UniProtKB-EC"/>
</dbReference>
<dbReference type="SUPFAM" id="SSF101473">
    <property type="entry name" value="DhaL-like"/>
    <property type="match status" value="1"/>
</dbReference>
<comment type="function">
    <text evidence="1">Catalyzes both the phosphorylation of dihydroxyacetone and of glyceraldehyde.</text>
</comment>
<accession>A0A0D2PGF9</accession>
<dbReference type="SUPFAM" id="SSF82549">
    <property type="entry name" value="DAK1/DegV-like"/>
    <property type="match status" value="1"/>
</dbReference>
<dbReference type="PROSITE" id="PS51480">
    <property type="entry name" value="DHAL"/>
    <property type="match status" value="1"/>
</dbReference>
<keyword evidence="7" id="KW-0319">Glycerol metabolism</keyword>
<keyword evidence="5" id="KW-0547">Nucleotide-binding</keyword>
<evidence type="ECO:0000259" key="11">
    <source>
        <dbReference type="PROSITE" id="PS51480"/>
    </source>
</evidence>
<evidence type="ECO:0008006" key="15">
    <source>
        <dbReference type="Google" id="ProtNLM"/>
    </source>
</evidence>
<evidence type="ECO:0000313" key="14">
    <source>
        <dbReference type="Proteomes" id="UP000054270"/>
    </source>
</evidence>
<sequence length="617" mass="64972">MSVKHLYDSIDGLVLKSLQGTVSLNPSLSLDAASKSLYLRTNSPHKRVAVISGGGAGHEPAHAGYVGAGMLTACVAGDVFASPSAKQILTAIKLAAFSGLDSTSTPRDVLVIINNYTGDRLNFGLAIEKARSKYPNVNINSVVVADDISLLSQAPSTLVGPRGLAGNILVCKLLGALAEMGAALDTVKAFGDSVVDNLRSVGVGLDPCHIPGRPLEGSARLAVGEYELGLGLHNEAGVAKRKLQGADEILEVMVVGLLDVVQDWQMDETVLFVNNLGGMSQLEMGAAVYDIVALLEARGLPRPKRIYCSSYMTSLNAPGFSVSLLNVAGIHKNAEMVAKTDCYALLDASTTALAWVGTSAWQHEKFNLPDTPNETPAASGASFIRQRRDTVSQPRRELPSITKNAIRGACVRVLEVRHELTQYDTLVGDGDCGDTFAAGANAVLKALEDGTLDVKGPSLALLVRHIADILEDVMGGTIGALFGIFLNALSSAAADEDTDLSQTLSPESISILFRGIQAAITSLELYTPARVGDRTIMDALYPFGSVLGVQGNVDSQPLFAEAVQAARRGAEGTRGMQARLGRAAYLNVRQEDMPPDPGAWGVCAVLEGLVRGLEETK</sequence>
<keyword evidence="4" id="KW-0808">Transferase</keyword>
<evidence type="ECO:0000256" key="1">
    <source>
        <dbReference type="ARBA" id="ARBA00003264"/>
    </source>
</evidence>
<dbReference type="OrthoDB" id="1724672at2759"/>
<organism evidence="13 14">
    <name type="scientific">Hypholoma sublateritium (strain FD-334 SS-4)</name>
    <dbReference type="NCBI Taxonomy" id="945553"/>
    <lineage>
        <taxon>Eukaryota</taxon>
        <taxon>Fungi</taxon>
        <taxon>Dikarya</taxon>
        <taxon>Basidiomycota</taxon>
        <taxon>Agaricomycotina</taxon>
        <taxon>Agaricomycetes</taxon>
        <taxon>Agaricomycetidae</taxon>
        <taxon>Agaricales</taxon>
        <taxon>Agaricineae</taxon>
        <taxon>Strophariaceae</taxon>
        <taxon>Hypholoma</taxon>
    </lineage>
</organism>
<comment type="pathway">
    <text evidence="2">Polyol metabolism; glycerol fermentation; glycerone phosphate from glycerol (oxidative route): step 2/2.</text>
</comment>
<comment type="catalytic activity">
    <reaction evidence="9">
        <text>D-glyceraldehyde + ATP = D-glyceraldehyde 3-phosphate + ADP + H(+)</text>
        <dbReference type="Rhea" id="RHEA:13941"/>
        <dbReference type="ChEBI" id="CHEBI:15378"/>
        <dbReference type="ChEBI" id="CHEBI:17378"/>
        <dbReference type="ChEBI" id="CHEBI:30616"/>
        <dbReference type="ChEBI" id="CHEBI:59776"/>
        <dbReference type="ChEBI" id="CHEBI:456216"/>
        <dbReference type="EC" id="2.7.1.28"/>
    </reaction>
</comment>
<dbReference type="GO" id="GO:0019588">
    <property type="term" value="P:anaerobic glycerol catabolic process"/>
    <property type="evidence" value="ECO:0007669"/>
    <property type="project" value="UniProtKB-UniPathway"/>
</dbReference>
<dbReference type="Gene3D" id="1.25.40.340">
    <property type="match status" value="1"/>
</dbReference>
<dbReference type="GO" id="GO:0050354">
    <property type="term" value="F:triokinase activity"/>
    <property type="evidence" value="ECO:0007669"/>
    <property type="project" value="UniProtKB-EC"/>
</dbReference>
<dbReference type="InterPro" id="IPR004007">
    <property type="entry name" value="DhaL_dom"/>
</dbReference>
<dbReference type="Gene3D" id="3.40.50.10440">
    <property type="entry name" value="Dihydroxyacetone kinase, domain 1"/>
    <property type="match status" value="1"/>
</dbReference>
<evidence type="ECO:0000256" key="10">
    <source>
        <dbReference type="ARBA" id="ARBA00048898"/>
    </source>
</evidence>
<dbReference type="FunFam" id="1.25.40.340:FF:000002">
    <property type="entry name" value="Dihydroxyacetone kinase, L subunit"/>
    <property type="match status" value="1"/>
</dbReference>
<evidence type="ECO:0000256" key="6">
    <source>
        <dbReference type="ARBA" id="ARBA00022777"/>
    </source>
</evidence>
<dbReference type="PANTHER" id="PTHR28629">
    <property type="entry name" value="TRIOKINASE/FMN CYCLASE"/>
    <property type="match status" value="1"/>
</dbReference>
<keyword evidence="8" id="KW-0067">ATP-binding</keyword>
<evidence type="ECO:0000256" key="9">
    <source>
        <dbReference type="ARBA" id="ARBA00047974"/>
    </source>
</evidence>
<dbReference type="InterPro" id="IPR036117">
    <property type="entry name" value="DhaL_dom_sf"/>
</dbReference>
<evidence type="ECO:0000259" key="12">
    <source>
        <dbReference type="PROSITE" id="PS51481"/>
    </source>
</evidence>
<keyword evidence="14" id="KW-1185">Reference proteome</keyword>
<evidence type="ECO:0000256" key="5">
    <source>
        <dbReference type="ARBA" id="ARBA00022741"/>
    </source>
</evidence>